<evidence type="ECO:0000259" key="9">
    <source>
        <dbReference type="PROSITE" id="PS50235"/>
    </source>
</evidence>
<comment type="catalytic activity">
    <reaction evidence="1">
        <text>Thiol-dependent hydrolysis of ester, thioester, amide, peptide and isopeptide bonds formed by the C-terminal Gly of ubiquitin (a 76-residue protein attached to proteins as an intracellular targeting signal).</text>
        <dbReference type="EC" id="3.4.19.12"/>
    </reaction>
</comment>
<dbReference type="OrthoDB" id="420187at2759"/>
<protein>
    <recommendedName>
        <fullName evidence="3">ubiquitinyl hydrolase 1</fullName>
        <ecNumber evidence="3">3.4.19.12</ecNumber>
    </recommendedName>
</protein>
<feature type="compositionally biased region" description="Low complexity" evidence="8">
    <location>
        <begin position="791"/>
        <end position="805"/>
    </location>
</feature>
<dbReference type="GO" id="GO:0006508">
    <property type="term" value="P:proteolysis"/>
    <property type="evidence" value="ECO:0007669"/>
    <property type="project" value="UniProtKB-KW"/>
</dbReference>
<dbReference type="PANTHER" id="PTHR24006:SF758">
    <property type="entry name" value="UBIQUITIN CARBOXYL-TERMINAL HYDROLASE 36"/>
    <property type="match status" value="1"/>
</dbReference>
<dbReference type="InterPro" id="IPR050164">
    <property type="entry name" value="Peptidase_C19"/>
</dbReference>
<evidence type="ECO:0000256" key="1">
    <source>
        <dbReference type="ARBA" id="ARBA00000707"/>
    </source>
</evidence>
<feature type="compositionally biased region" description="Low complexity" evidence="8">
    <location>
        <begin position="608"/>
        <end position="627"/>
    </location>
</feature>
<feature type="compositionally biased region" description="Low complexity" evidence="8">
    <location>
        <begin position="643"/>
        <end position="654"/>
    </location>
</feature>
<keyword evidence="11" id="KW-1185">Reference proteome</keyword>
<feature type="compositionally biased region" description="Polar residues" evidence="8">
    <location>
        <begin position="828"/>
        <end position="839"/>
    </location>
</feature>
<keyword evidence="7" id="KW-0788">Thiol protease</keyword>
<keyword evidence="6 10" id="KW-0378">Hydrolase</keyword>
<comment type="caution">
    <text evidence="10">The sequence shown here is derived from an EMBL/GenBank/DDBJ whole genome shotgun (WGS) entry which is preliminary data.</text>
</comment>
<evidence type="ECO:0000256" key="7">
    <source>
        <dbReference type="ARBA" id="ARBA00022807"/>
    </source>
</evidence>
<dbReference type="Gene3D" id="3.90.70.10">
    <property type="entry name" value="Cysteine proteinases"/>
    <property type="match status" value="1"/>
</dbReference>
<feature type="compositionally biased region" description="Polar residues" evidence="8">
    <location>
        <begin position="706"/>
        <end position="722"/>
    </location>
</feature>
<feature type="region of interest" description="Disordered" evidence="8">
    <location>
        <begin position="759"/>
        <end position="1004"/>
    </location>
</feature>
<name>A0A5J4Z4I3_PORPP</name>
<dbReference type="OMA" id="CERCYAN"/>
<dbReference type="EMBL" id="VRMN01000001">
    <property type="protein sequence ID" value="KAA8497844.1"/>
    <property type="molecule type" value="Genomic_DNA"/>
</dbReference>
<feature type="compositionally biased region" description="Polar residues" evidence="8">
    <location>
        <begin position="109"/>
        <end position="122"/>
    </location>
</feature>
<dbReference type="InterPro" id="IPR018200">
    <property type="entry name" value="USP_CS"/>
</dbReference>
<dbReference type="GO" id="GO:0005634">
    <property type="term" value="C:nucleus"/>
    <property type="evidence" value="ECO:0007669"/>
    <property type="project" value="TreeGrafter"/>
</dbReference>
<evidence type="ECO:0000256" key="6">
    <source>
        <dbReference type="ARBA" id="ARBA00022801"/>
    </source>
</evidence>
<evidence type="ECO:0000256" key="5">
    <source>
        <dbReference type="ARBA" id="ARBA00022786"/>
    </source>
</evidence>
<dbReference type="PROSITE" id="PS00973">
    <property type="entry name" value="USP_2"/>
    <property type="match status" value="1"/>
</dbReference>
<dbReference type="GO" id="GO:0004843">
    <property type="term" value="F:cysteine-type deubiquitinase activity"/>
    <property type="evidence" value="ECO:0007669"/>
    <property type="project" value="UniProtKB-EC"/>
</dbReference>
<comment type="similarity">
    <text evidence="2">Belongs to the peptidase C19 family.</text>
</comment>
<feature type="compositionally biased region" description="Polar residues" evidence="8">
    <location>
        <begin position="89"/>
        <end position="102"/>
    </location>
</feature>
<evidence type="ECO:0000256" key="3">
    <source>
        <dbReference type="ARBA" id="ARBA00012759"/>
    </source>
</evidence>
<feature type="region of interest" description="Disordered" evidence="8">
    <location>
        <begin position="82"/>
        <end position="170"/>
    </location>
</feature>
<evidence type="ECO:0000256" key="8">
    <source>
        <dbReference type="SAM" id="MobiDB-lite"/>
    </source>
</evidence>
<dbReference type="InterPro" id="IPR001394">
    <property type="entry name" value="Peptidase_C19_UCH"/>
</dbReference>
<dbReference type="InterPro" id="IPR028889">
    <property type="entry name" value="USP"/>
</dbReference>
<dbReference type="EC" id="3.4.19.12" evidence="3"/>
<dbReference type="GO" id="GO:0016579">
    <property type="term" value="P:protein deubiquitination"/>
    <property type="evidence" value="ECO:0007669"/>
    <property type="project" value="InterPro"/>
</dbReference>
<dbReference type="SUPFAM" id="SSF54001">
    <property type="entry name" value="Cysteine proteinases"/>
    <property type="match status" value="1"/>
</dbReference>
<feature type="region of interest" description="Disordered" evidence="8">
    <location>
        <begin position="544"/>
        <end position="724"/>
    </location>
</feature>
<dbReference type="Pfam" id="PF00443">
    <property type="entry name" value="UCH"/>
    <property type="match status" value="1"/>
</dbReference>
<accession>A0A5J4Z4I3</accession>
<reference evidence="11" key="1">
    <citation type="journal article" date="2019" name="Nat. Commun.">
        <title>Expansion of phycobilisome linker gene families in mesophilic red algae.</title>
        <authorList>
            <person name="Lee J."/>
            <person name="Kim D."/>
            <person name="Bhattacharya D."/>
            <person name="Yoon H.S."/>
        </authorList>
    </citation>
    <scope>NUCLEOTIDE SEQUENCE [LARGE SCALE GENOMIC DNA]</scope>
    <source>
        <strain evidence="11">CCMP 1328</strain>
    </source>
</reference>
<organism evidence="10 11">
    <name type="scientific">Porphyridium purpureum</name>
    <name type="common">Red alga</name>
    <name type="synonym">Porphyridium cruentum</name>
    <dbReference type="NCBI Taxonomy" id="35688"/>
    <lineage>
        <taxon>Eukaryota</taxon>
        <taxon>Rhodophyta</taxon>
        <taxon>Bangiophyceae</taxon>
        <taxon>Porphyridiales</taxon>
        <taxon>Porphyridiaceae</taxon>
        <taxon>Porphyridium</taxon>
    </lineage>
</organism>
<dbReference type="InterPro" id="IPR038765">
    <property type="entry name" value="Papain-like_cys_pep_sf"/>
</dbReference>
<evidence type="ECO:0000256" key="2">
    <source>
        <dbReference type="ARBA" id="ARBA00009085"/>
    </source>
</evidence>
<feature type="compositionally biased region" description="Basic and acidic residues" evidence="8">
    <location>
        <begin position="890"/>
        <end position="902"/>
    </location>
</feature>
<sequence>MLGSCCGRSSSCYCCCCWWWCSPCFLLQEDTLDARDILTAGWPAGTAAEQLPRIKFVSASSSLCAARHAHGTVDGDAAPAMGAAKLASRRSSQLGPQNQSADASHKKQTQLQLVGKSQSSPIAQPLAHGRRALQQESEHELQPRGSSSAPDLKQHGGSEQEQSIGFGGQWITPLGKKTPLEWSERGMPTGDAAFQFPAKAILNLGNTCYLNASLQCLLHCAPFAVALATSAHRDSCQIKQTFCAQCFLESFAHSMYSGSNTKPAVLAPKAMVSNIRSICRSFRVGHQEDAHEFIRHLLDCVIKNSLGLKNAHAARLSLSREFTSFVHSIFGGCLQNEVRCESCGHVSMTTQPFLDLSLEVGPRTTSVQQSLELFFKAERLDGSNKYRCSSCKKLVVATKRLAVRRAPNVLSLHLKRFDGARKNNRYIEYGHVVSLERGMPPEYAVALRNGKIISRQNGKHGNVDDANVCLKYRLSGVVVHDGSSVHSGHYFAYVKEGNGKWFLKDDSRSQQVSDNAALKQRAYLLFFVRMSAAHSQQERSAKLVNGVYDDVRRSNTPSSTENDHKDPLDDDDESSSSQDSDFKVDESSSDSGSDSSGEKESSSESDIESSTSWSSNASSRSTSSTGSALKHKRRRNLDGNETPSSSLPAPSASPTDTLERIGSRGAKKSKLQARDHVEPASVHNLSGQNGGKAETEQSLAIVLSPKGSTLSPRERSSTSSFANIPARVLEQLEKGSGAWPVKSVTSNFKKLVAMWMKSKQKKSRSLSLNGSNGSNGSGSHGLGSPRSVGKSQSPSLAPSLASSSPPRSPASKHKRETASPGDLPSLPASPSNAVTSRGTVFQDDGVGGWDLALSDDGGAGHQKHGPQTTSRAVRGLRGSSNSSSIVKRARMSESWDAEYDKGKQRKVRNRNGGGAVSEAASDNSLAANEDVLGGKPAGRLENGAAGPNNLFQRRQQDKKSSGGVRGGTGKHQNRSATMTPTGLRRKSASRGARTGSRGRGRGRG</sequence>
<dbReference type="Proteomes" id="UP000324585">
    <property type="component" value="Unassembled WGS sequence"/>
</dbReference>
<evidence type="ECO:0000313" key="10">
    <source>
        <dbReference type="EMBL" id="KAA8497844.1"/>
    </source>
</evidence>
<keyword evidence="5" id="KW-0833">Ubl conjugation pathway</keyword>
<dbReference type="AlphaFoldDB" id="A0A5J4Z4I3"/>
<gene>
    <name evidence="10" type="ORF">FVE85_5429</name>
</gene>
<proteinExistence type="inferred from homology"/>
<evidence type="ECO:0000256" key="4">
    <source>
        <dbReference type="ARBA" id="ARBA00022670"/>
    </source>
</evidence>
<evidence type="ECO:0000313" key="11">
    <source>
        <dbReference type="Proteomes" id="UP000324585"/>
    </source>
</evidence>
<dbReference type="GO" id="GO:0005829">
    <property type="term" value="C:cytosol"/>
    <property type="evidence" value="ECO:0007669"/>
    <property type="project" value="TreeGrafter"/>
</dbReference>
<dbReference type="PROSITE" id="PS50235">
    <property type="entry name" value="USP_3"/>
    <property type="match status" value="1"/>
</dbReference>
<keyword evidence="4" id="KW-0645">Protease</keyword>
<feature type="domain" description="USP" evidence="9">
    <location>
        <begin position="199"/>
        <end position="530"/>
    </location>
</feature>
<dbReference type="PANTHER" id="PTHR24006">
    <property type="entry name" value="UBIQUITIN CARBOXYL-TERMINAL HYDROLASE"/>
    <property type="match status" value="1"/>
</dbReference>